<keyword evidence="5 11" id="KW-0812">Transmembrane</keyword>
<sequence>MSLSLPRSGVLSRLRALDWTHRPEVSVETLVLGSSVFFALACNRMFWHASLATHPGDIGFAASLFFLLVAVHALLFGLLAWRWNAKPLLTLLFVTTAFATHYMNSYSVYLDADMLRNVLNTDHKESRELITPALLWPLLFYAALPIAVLWRVRLRRRSWGRALGVRLLFLAAIAAVGAAGSMLSFQGLSALMRNHREVRYLATPVNYLVALMQVLKTDSPIKHKPKLPIEHDAMATPRAPGSRPRLLLIVLGETMRAQNWGLNGYARQTTPKLAQTGVINFPDMHSCGTSTEVSVPCMFSPFGRHDYDEAKIRAHQSLLHVLEHAGIATLWRDNQSGCKGVCEGLQIQQLDDAKKPGLCKDGRCMDEILLDDLAAQVRARPGDRVVVLHQLGSHGPAYFQRYPAQFRRFAPTCDTAELGNCSREQIVNTYDNTVLYTDHFLDRAIGTLRALPDYDTAMIYLSDHGESLGEKGLYLHGVPYAIAPAEQTRVPMVMWFSPEFAQDRGLDLKCLRQRANGRADQDNLFPSVLGLMQVRTSVYDRSRDLFAGCAQ</sequence>
<dbReference type="CDD" id="cd16017">
    <property type="entry name" value="LptA"/>
    <property type="match status" value="1"/>
</dbReference>
<evidence type="ECO:0000256" key="9">
    <source>
        <dbReference type="ARBA" id="ARBA00067355"/>
    </source>
</evidence>
<keyword evidence="15" id="KW-1185">Reference proteome</keyword>
<evidence type="ECO:0000313" key="15">
    <source>
        <dbReference type="Proteomes" id="UP000321583"/>
    </source>
</evidence>
<evidence type="ECO:0000256" key="3">
    <source>
        <dbReference type="ARBA" id="ARBA00022519"/>
    </source>
</evidence>
<dbReference type="Pfam" id="PF00884">
    <property type="entry name" value="Sulfatase"/>
    <property type="match status" value="1"/>
</dbReference>
<evidence type="ECO:0000259" key="12">
    <source>
        <dbReference type="Pfam" id="PF00884"/>
    </source>
</evidence>
<keyword evidence="7 11" id="KW-0472">Membrane</keyword>
<dbReference type="FunFam" id="3.40.720.10:FF:000022">
    <property type="entry name" value="Phosphoethanolamine transferase eptA"/>
    <property type="match status" value="1"/>
</dbReference>
<feature type="domain" description="Sulfatase N-terminal" evidence="12">
    <location>
        <begin position="247"/>
        <end position="534"/>
    </location>
</feature>
<feature type="transmembrane region" description="Helical" evidence="11">
    <location>
        <begin position="88"/>
        <end position="109"/>
    </location>
</feature>
<dbReference type="GO" id="GO:0016776">
    <property type="term" value="F:phosphotransferase activity, phosphate group as acceptor"/>
    <property type="evidence" value="ECO:0007669"/>
    <property type="project" value="TreeGrafter"/>
</dbReference>
<dbReference type="PANTHER" id="PTHR30443">
    <property type="entry name" value="INNER MEMBRANE PROTEIN"/>
    <property type="match status" value="1"/>
</dbReference>
<dbReference type="EMBL" id="VLJS01000107">
    <property type="protein sequence ID" value="TWH04183.1"/>
    <property type="molecule type" value="Genomic_DNA"/>
</dbReference>
<gene>
    <name evidence="14" type="ORF">L613_007400000190</name>
</gene>
<evidence type="ECO:0000256" key="5">
    <source>
        <dbReference type="ARBA" id="ARBA00022692"/>
    </source>
</evidence>
<dbReference type="Pfam" id="PF08019">
    <property type="entry name" value="EptA_B_N"/>
    <property type="match status" value="1"/>
</dbReference>
<evidence type="ECO:0000256" key="2">
    <source>
        <dbReference type="ARBA" id="ARBA00022475"/>
    </source>
</evidence>
<feature type="transmembrane region" description="Helical" evidence="11">
    <location>
        <begin position="164"/>
        <end position="186"/>
    </location>
</feature>
<feature type="domain" description="Phosphoethanolamine transferase N-terminal" evidence="13">
    <location>
        <begin position="68"/>
        <end position="217"/>
    </location>
</feature>
<keyword evidence="2" id="KW-1003">Cell membrane</keyword>
<dbReference type="InterPro" id="IPR012549">
    <property type="entry name" value="EptA-like_N"/>
</dbReference>
<reference evidence="14 15" key="1">
    <citation type="submission" date="2019-07" db="EMBL/GenBank/DDBJ databases">
        <title>Genome sequencing of lignin-degrading bacterial isolates.</title>
        <authorList>
            <person name="Gladden J."/>
        </authorList>
    </citation>
    <scope>NUCLEOTIDE SEQUENCE [LARGE SCALE GENOMIC DNA]</scope>
    <source>
        <strain evidence="14 15">J19</strain>
    </source>
</reference>
<evidence type="ECO:0000256" key="8">
    <source>
        <dbReference type="ARBA" id="ARBA00061371"/>
    </source>
</evidence>
<dbReference type="OrthoDB" id="9786870at2"/>
<dbReference type="AlphaFoldDB" id="A0A562D3C8"/>
<evidence type="ECO:0000256" key="4">
    <source>
        <dbReference type="ARBA" id="ARBA00022679"/>
    </source>
</evidence>
<evidence type="ECO:0000259" key="13">
    <source>
        <dbReference type="Pfam" id="PF08019"/>
    </source>
</evidence>
<dbReference type="GO" id="GO:0009244">
    <property type="term" value="P:lipopolysaccharide core region biosynthetic process"/>
    <property type="evidence" value="ECO:0007669"/>
    <property type="project" value="TreeGrafter"/>
</dbReference>
<evidence type="ECO:0000256" key="1">
    <source>
        <dbReference type="ARBA" id="ARBA00004429"/>
    </source>
</evidence>
<dbReference type="GO" id="GO:0005886">
    <property type="term" value="C:plasma membrane"/>
    <property type="evidence" value="ECO:0007669"/>
    <property type="project" value="UniProtKB-SubCell"/>
</dbReference>
<accession>A0A562D3C8</accession>
<evidence type="ECO:0000256" key="11">
    <source>
        <dbReference type="SAM" id="Phobius"/>
    </source>
</evidence>
<comment type="subcellular location">
    <subcellularLocation>
        <location evidence="1">Cell inner membrane</location>
        <topology evidence="1">Multi-pass membrane protein</topology>
    </subcellularLocation>
</comment>
<comment type="similarity">
    <text evidence="8">Belongs to the phosphoethanolamine transferase family. EptA subfamily.</text>
</comment>
<dbReference type="Gene3D" id="3.40.720.10">
    <property type="entry name" value="Alkaline Phosphatase, subunit A"/>
    <property type="match status" value="1"/>
</dbReference>
<dbReference type="RefSeq" id="WP_147209178.1">
    <property type="nucleotide sequence ID" value="NZ_VLJS01000107.1"/>
</dbReference>
<dbReference type="InterPro" id="IPR058130">
    <property type="entry name" value="PEA_transf_C"/>
</dbReference>
<keyword evidence="4 14" id="KW-0808">Transferase</keyword>
<organism evidence="14 15">
    <name type="scientific">Pseudoxanthomonas taiwanensis J19</name>
    <dbReference type="NCBI Taxonomy" id="935569"/>
    <lineage>
        <taxon>Bacteria</taxon>
        <taxon>Pseudomonadati</taxon>
        <taxon>Pseudomonadota</taxon>
        <taxon>Gammaproteobacteria</taxon>
        <taxon>Lysobacterales</taxon>
        <taxon>Lysobacteraceae</taxon>
        <taxon>Pseudoxanthomonas</taxon>
    </lineage>
</organism>
<dbReference type="InterPro" id="IPR040423">
    <property type="entry name" value="PEA_transferase"/>
</dbReference>
<proteinExistence type="inferred from homology"/>
<evidence type="ECO:0000256" key="7">
    <source>
        <dbReference type="ARBA" id="ARBA00023136"/>
    </source>
</evidence>
<dbReference type="InterPro" id="IPR000917">
    <property type="entry name" value="Sulfatase_N"/>
</dbReference>
<dbReference type="PANTHER" id="PTHR30443:SF0">
    <property type="entry name" value="PHOSPHOETHANOLAMINE TRANSFERASE EPTA"/>
    <property type="match status" value="1"/>
</dbReference>
<feature type="transmembrane region" description="Helical" evidence="11">
    <location>
        <begin position="58"/>
        <end position="81"/>
    </location>
</feature>
<evidence type="ECO:0000256" key="6">
    <source>
        <dbReference type="ARBA" id="ARBA00022989"/>
    </source>
</evidence>
<protein>
    <recommendedName>
        <fullName evidence="9">Phosphoethanolamine transferase EptA</fullName>
    </recommendedName>
    <alternativeName>
        <fullName evidence="10">Polymyxin resistance protein PmrC</fullName>
    </alternativeName>
</protein>
<feature type="transmembrane region" description="Helical" evidence="11">
    <location>
        <begin position="129"/>
        <end position="152"/>
    </location>
</feature>
<dbReference type="NCBIfam" id="NF028537">
    <property type="entry name" value="P_eth_NH2_trans"/>
    <property type="match status" value="1"/>
</dbReference>
<dbReference type="Proteomes" id="UP000321583">
    <property type="component" value="Unassembled WGS sequence"/>
</dbReference>
<evidence type="ECO:0000313" key="14">
    <source>
        <dbReference type="EMBL" id="TWH04183.1"/>
    </source>
</evidence>
<keyword evidence="6 11" id="KW-1133">Transmembrane helix</keyword>
<dbReference type="InterPro" id="IPR017850">
    <property type="entry name" value="Alkaline_phosphatase_core_sf"/>
</dbReference>
<keyword evidence="3" id="KW-0997">Cell inner membrane</keyword>
<evidence type="ECO:0000256" key="10">
    <source>
        <dbReference type="ARBA" id="ARBA00082127"/>
    </source>
</evidence>
<comment type="caution">
    <text evidence="14">The sequence shown here is derived from an EMBL/GenBank/DDBJ whole genome shotgun (WGS) entry which is preliminary data.</text>
</comment>
<dbReference type="SUPFAM" id="SSF53649">
    <property type="entry name" value="Alkaline phosphatase-like"/>
    <property type="match status" value="1"/>
</dbReference>
<name>A0A562D3C8_9GAMM</name>